<evidence type="ECO:0000256" key="1">
    <source>
        <dbReference type="ARBA" id="ARBA00001947"/>
    </source>
</evidence>
<evidence type="ECO:0000256" key="7">
    <source>
        <dbReference type="ARBA" id="ARBA00023049"/>
    </source>
</evidence>
<dbReference type="Pfam" id="PF05649">
    <property type="entry name" value="Peptidase_M13_N"/>
    <property type="match status" value="1"/>
</dbReference>
<evidence type="ECO:0000256" key="3">
    <source>
        <dbReference type="ARBA" id="ARBA00022670"/>
    </source>
</evidence>
<feature type="chain" id="PRO_5009314965" evidence="8">
    <location>
        <begin position="17"/>
        <end position="721"/>
    </location>
</feature>
<dbReference type="CDD" id="cd08662">
    <property type="entry name" value="M13"/>
    <property type="match status" value="1"/>
</dbReference>
<keyword evidence="11" id="KW-1185">Reference proteome</keyword>
<dbReference type="PROSITE" id="PS51885">
    <property type="entry name" value="NEPRILYSIN"/>
    <property type="match status" value="1"/>
</dbReference>
<dbReference type="SUPFAM" id="SSF55486">
    <property type="entry name" value="Metalloproteases ('zincins'), catalytic domain"/>
    <property type="match status" value="1"/>
</dbReference>
<keyword evidence="3" id="KW-0645">Protease</keyword>
<keyword evidence="8" id="KW-0732">Signal</keyword>
<evidence type="ECO:0000256" key="4">
    <source>
        <dbReference type="ARBA" id="ARBA00022723"/>
    </source>
</evidence>
<dbReference type="Gene3D" id="1.10.1380.10">
    <property type="entry name" value="Neutral endopeptidase , domain2"/>
    <property type="match status" value="1"/>
</dbReference>
<name>A0A1I8APY4_9BILA</name>
<comment type="cofactor">
    <cofactor evidence="1">
        <name>Zn(2+)</name>
        <dbReference type="ChEBI" id="CHEBI:29105"/>
    </cofactor>
</comment>
<keyword evidence="5" id="KW-0378">Hydrolase</keyword>
<dbReference type="WBParaSite" id="L893_g8018.t1">
    <property type="protein sequence ID" value="L893_g8018.t1"/>
    <property type="gene ID" value="L893_g8018"/>
</dbReference>
<dbReference type="GO" id="GO:0016485">
    <property type="term" value="P:protein processing"/>
    <property type="evidence" value="ECO:0007669"/>
    <property type="project" value="TreeGrafter"/>
</dbReference>
<sequence>MFAAVLLLLLLPGSVAINIRDWIKLPSVTCTFDYGLYCNINKKPDTSQKFYRSGEWLQKAMDSKEAPCTNFYKHACGNWQRNNDLGGMPTISVMRNFQAEITRDMIEVFKDRTHSGSRIIEGMKTAFRKCVAAEKDHVVDYFFDRVKGMGGWPLVDDHYSFKMPDITRLLLFTKNKALLFIGPKVDTSNKEGLHKQILSVSASRIFDLFDKNYANTTKYPELINDYKEYMREKVELLRQDCRRIGWLCTTRRISSADIDRMFALEKRLVSASSGKETLISFGELKKTFPEIRWDAIIKEYGGRVRDSAIVSVNMDYVKAVLHEYSTNRTTFTNYAFWRYFRVFYLDRYQLPGDYSKVSVGVSIVTSRQLMNQTREEACASTLNYFREMPIHATGVMYAKKHLPDEAIAEVKDMLERIKKTFKEILREGWMKGDVQKKAIEKLDKMQFNIGYPKWAANNYRLDHYYENLDITEEDSYSTIIERIAKFIAEEDMARVGKELRRDEFKYPSGFANAALSADKNAMEMCGGLFRFPYFSLKNPKAVNYAMIGSVLAHEMSHTFDMTGHKYDSIGNLNNWWDPSSLQEYNNRTDCYVEQFNKYHIPDTDLHVDGKATLSENIADSQVQASLRAYRDYLKTLPGGKEESVPGLEHLTNEQIFWLAYGGSYCAKTVTAEKIYRSAWDTHSPEDFRIIGQAHNSKEFQEAFQCTQQDYMVPKKRCAVFN</sequence>
<keyword evidence="6" id="KW-0862">Zinc</keyword>
<dbReference type="Proteomes" id="UP000095287">
    <property type="component" value="Unplaced"/>
</dbReference>
<comment type="similarity">
    <text evidence="2">Belongs to the peptidase M13 family.</text>
</comment>
<dbReference type="GO" id="GO:0046872">
    <property type="term" value="F:metal ion binding"/>
    <property type="evidence" value="ECO:0007669"/>
    <property type="project" value="UniProtKB-KW"/>
</dbReference>
<evidence type="ECO:0000256" key="6">
    <source>
        <dbReference type="ARBA" id="ARBA00022833"/>
    </source>
</evidence>
<keyword evidence="7" id="KW-0482">Metalloprotease</keyword>
<dbReference type="InterPro" id="IPR000718">
    <property type="entry name" value="Peptidase_M13"/>
</dbReference>
<feature type="domain" description="Peptidase M13 N-terminal" evidence="10">
    <location>
        <begin position="67"/>
        <end position="452"/>
    </location>
</feature>
<feature type="signal peptide" evidence="8">
    <location>
        <begin position="1"/>
        <end position="16"/>
    </location>
</feature>
<evidence type="ECO:0000256" key="8">
    <source>
        <dbReference type="SAM" id="SignalP"/>
    </source>
</evidence>
<evidence type="ECO:0000259" key="10">
    <source>
        <dbReference type="Pfam" id="PF05649"/>
    </source>
</evidence>
<dbReference type="InterPro" id="IPR018497">
    <property type="entry name" value="Peptidase_M13_C"/>
</dbReference>
<dbReference type="GO" id="GO:0004222">
    <property type="term" value="F:metalloendopeptidase activity"/>
    <property type="evidence" value="ECO:0007669"/>
    <property type="project" value="InterPro"/>
</dbReference>
<feature type="domain" description="Peptidase M13 C-terminal" evidence="9">
    <location>
        <begin position="512"/>
        <end position="719"/>
    </location>
</feature>
<dbReference type="AlphaFoldDB" id="A0A1I8APY4"/>
<dbReference type="InterPro" id="IPR008753">
    <property type="entry name" value="Peptidase_M13_N"/>
</dbReference>
<evidence type="ECO:0000259" key="9">
    <source>
        <dbReference type="Pfam" id="PF01431"/>
    </source>
</evidence>
<evidence type="ECO:0000256" key="2">
    <source>
        <dbReference type="ARBA" id="ARBA00007357"/>
    </source>
</evidence>
<reference evidence="12" key="1">
    <citation type="submission" date="2016-11" db="UniProtKB">
        <authorList>
            <consortium name="WormBaseParasite"/>
        </authorList>
    </citation>
    <scope>IDENTIFICATION</scope>
</reference>
<evidence type="ECO:0000313" key="11">
    <source>
        <dbReference type="Proteomes" id="UP000095287"/>
    </source>
</evidence>
<dbReference type="GO" id="GO:0005886">
    <property type="term" value="C:plasma membrane"/>
    <property type="evidence" value="ECO:0007669"/>
    <property type="project" value="TreeGrafter"/>
</dbReference>
<dbReference type="Gene3D" id="3.40.390.10">
    <property type="entry name" value="Collagenase (Catalytic Domain)"/>
    <property type="match status" value="1"/>
</dbReference>
<evidence type="ECO:0000256" key="5">
    <source>
        <dbReference type="ARBA" id="ARBA00022801"/>
    </source>
</evidence>
<dbReference type="PANTHER" id="PTHR11733">
    <property type="entry name" value="ZINC METALLOPROTEASE FAMILY M13 NEPRILYSIN-RELATED"/>
    <property type="match status" value="1"/>
</dbReference>
<proteinExistence type="inferred from homology"/>
<evidence type="ECO:0000313" key="12">
    <source>
        <dbReference type="WBParaSite" id="L893_g8018.t1"/>
    </source>
</evidence>
<dbReference type="PANTHER" id="PTHR11733:SF237">
    <property type="entry name" value="NEPRILYSIN-LIKE 4"/>
    <property type="match status" value="1"/>
</dbReference>
<keyword evidence="4" id="KW-0479">Metal-binding</keyword>
<accession>A0A1I8APY4</accession>
<protein>
    <submittedName>
        <fullName evidence="12">Peptidase_M13 domain-containing protein</fullName>
    </submittedName>
</protein>
<dbReference type="InterPro" id="IPR024079">
    <property type="entry name" value="MetalloPept_cat_dom_sf"/>
</dbReference>
<dbReference type="Pfam" id="PF01431">
    <property type="entry name" value="Peptidase_M13"/>
    <property type="match status" value="1"/>
</dbReference>
<dbReference type="InterPro" id="IPR042089">
    <property type="entry name" value="Peptidase_M13_dom_2"/>
</dbReference>
<organism evidence="11 12">
    <name type="scientific">Steinernema glaseri</name>
    <dbReference type="NCBI Taxonomy" id="37863"/>
    <lineage>
        <taxon>Eukaryota</taxon>
        <taxon>Metazoa</taxon>
        <taxon>Ecdysozoa</taxon>
        <taxon>Nematoda</taxon>
        <taxon>Chromadorea</taxon>
        <taxon>Rhabditida</taxon>
        <taxon>Tylenchina</taxon>
        <taxon>Panagrolaimomorpha</taxon>
        <taxon>Strongyloidoidea</taxon>
        <taxon>Steinernematidae</taxon>
        <taxon>Steinernema</taxon>
    </lineage>
</organism>